<accession>A0ABW9ZKH5</accession>
<evidence type="ECO:0000313" key="2">
    <source>
        <dbReference type="Proteomes" id="UP000541347"/>
    </source>
</evidence>
<reference evidence="1 2" key="1">
    <citation type="submission" date="2020-01" db="EMBL/GenBank/DDBJ databases">
        <authorList>
            <person name="Peng S.Y."/>
            <person name="Li J."/>
            <person name="Wang M."/>
            <person name="Wang L."/>
            <person name="Wang C.Q."/>
            <person name="Wang J.R."/>
        </authorList>
    </citation>
    <scope>NUCLEOTIDE SEQUENCE [LARGE SCALE GENOMIC DNA]</scope>
    <source>
        <strain evidence="1 2">XCT-34</strain>
    </source>
</reference>
<dbReference type="EMBL" id="JAABLP010000003">
    <property type="protein sequence ID" value="NBN64816.1"/>
    <property type="molecule type" value="Genomic_DNA"/>
</dbReference>
<name>A0ABW9ZKH5_9HYPH</name>
<dbReference type="RefSeq" id="WP_161676760.1">
    <property type="nucleotide sequence ID" value="NZ_JAABLP010000003.1"/>
</dbReference>
<proteinExistence type="predicted"/>
<evidence type="ECO:0000313" key="1">
    <source>
        <dbReference type="EMBL" id="NBN64816.1"/>
    </source>
</evidence>
<keyword evidence="2" id="KW-1185">Reference proteome</keyword>
<comment type="caution">
    <text evidence="1">The sequence shown here is derived from an EMBL/GenBank/DDBJ whole genome shotgun (WGS) entry which is preliminary data.</text>
</comment>
<gene>
    <name evidence="1" type="ORF">GWI71_14075</name>
</gene>
<dbReference type="Proteomes" id="UP000541347">
    <property type="component" value="Unassembled WGS sequence"/>
</dbReference>
<protein>
    <submittedName>
        <fullName evidence="1">Uncharacterized protein</fullName>
    </submittedName>
</protein>
<sequence length="137" mass="14593">MKKTWMQKLAGGKPPHVVQLESAFAGVPAGARLFIASPRLLDERIALIPRGMVQDPVDLRAELAAEQGADATCPVSTAIFLRIVAEAALERIAGGTPAAEVTPFWRVIAPGSKIAGKLSCGDDYLQLMRDMERTAPA</sequence>
<organism evidence="1 2">
    <name type="scientific">Pannonibacter tanglangensis</name>
    <dbReference type="NCBI Taxonomy" id="2750084"/>
    <lineage>
        <taxon>Bacteria</taxon>
        <taxon>Pseudomonadati</taxon>
        <taxon>Pseudomonadota</taxon>
        <taxon>Alphaproteobacteria</taxon>
        <taxon>Hyphomicrobiales</taxon>
        <taxon>Stappiaceae</taxon>
        <taxon>Pannonibacter</taxon>
    </lineage>
</organism>